<name>A0A075GEZ0_9ARCH</name>
<dbReference type="AlphaFoldDB" id="A0A075GEZ0"/>
<dbReference type="EMBL" id="KF900585">
    <property type="protein sequence ID" value="AIF00243.1"/>
    <property type="molecule type" value="Genomic_DNA"/>
</dbReference>
<organism evidence="1">
    <name type="scientific">uncultured marine thaumarchaeote KM3_12_F11</name>
    <dbReference type="NCBI Taxonomy" id="1455999"/>
    <lineage>
        <taxon>Archaea</taxon>
        <taxon>Nitrososphaerota</taxon>
        <taxon>environmental samples</taxon>
    </lineage>
</organism>
<accession>A0A075GEZ0</accession>
<protein>
    <submittedName>
        <fullName evidence="1">Uncharacterized protein</fullName>
    </submittedName>
</protein>
<evidence type="ECO:0000313" key="1">
    <source>
        <dbReference type="EMBL" id="AIF00243.1"/>
    </source>
</evidence>
<reference evidence="1" key="1">
    <citation type="journal article" date="2014" name="Genome Biol. Evol.">
        <title>Pangenome evidence for extensive interdomain horizontal transfer affecting lineage core and shell genes in uncultured planktonic thaumarchaeota and euryarchaeota.</title>
        <authorList>
            <person name="Deschamps P."/>
            <person name="Zivanovic Y."/>
            <person name="Moreira D."/>
            <person name="Rodriguez-Valera F."/>
            <person name="Lopez-Garcia P."/>
        </authorList>
    </citation>
    <scope>NUCLEOTIDE SEQUENCE</scope>
</reference>
<proteinExistence type="predicted"/>
<sequence length="103" mass="11869">MSITLEIGTQNYLDDLLCIKKHLSHMESLLSCYASYNLSEPSSKFGWTFFKLEFKSNFQISISEKFSDILAKYQYNDDAGKFTKFMSDYFAARGCNVKVNSIN</sequence>